<feature type="region of interest" description="Disordered" evidence="1">
    <location>
        <begin position="138"/>
        <end position="188"/>
    </location>
</feature>
<gene>
    <name evidence="2" type="ORF">CAMP_LOCUS14874</name>
</gene>
<dbReference type="OrthoDB" id="5793875at2759"/>
<keyword evidence="3" id="KW-1185">Reference proteome</keyword>
<organism evidence="2 3">
    <name type="scientific">Caenorhabditis angaria</name>
    <dbReference type="NCBI Taxonomy" id="860376"/>
    <lineage>
        <taxon>Eukaryota</taxon>
        <taxon>Metazoa</taxon>
        <taxon>Ecdysozoa</taxon>
        <taxon>Nematoda</taxon>
        <taxon>Chromadorea</taxon>
        <taxon>Rhabditida</taxon>
        <taxon>Rhabditina</taxon>
        <taxon>Rhabditomorpha</taxon>
        <taxon>Rhabditoidea</taxon>
        <taxon>Rhabditidae</taxon>
        <taxon>Peloderinae</taxon>
        <taxon>Caenorhabditis</taxon>
    </lineage>
</organism>
<comment type="caution">
    <text evidence="2">The sequence shown here is derived from an EMBL/GenBank/DDBJ whole genome shotgun (WGS) entry which is preliminary data.</text>
</comment>
<evidence type="ECO:0000313" key="3">
    <source>
        <dbReference type="Proteomes" id="UP001152747"/>
    </source>
</evidence>
<name>A0A9P1IVZ2_9PELO</name>
<feature type="compositionally biased region" description="Polar residues" evidence="1">
    <location>
        <begin position="138"/>
        <end position="153"/>
    </location>
</feature>
<dbReference type="AlphaFoldDB" id="A0A9P1IVZ2"/>
<sequence length="188" mass="21311">MSEKEAIASLEKQLAEQSANFEKWKIENSRQRGTPSYNDYIVKFGDWEREIRAKIAEHQGHLPESGPKNVDSILDDLLDNVGIYEFMFALANIHMNDKTFIPSFVQEFQKNKRIAAGTEPSLVVPAAQFYPTHSATPYSYTAPPQQSATTMHSWSRPAQMPIQRSTVSPIRDFQKKNTGGAPFRDFSV</sequence>
<dbReference type="EMBL" id="CANHGI010000005">
    <property type="protein sequence ID" value="CAI5452237.1"/>
    <property type="molecule type" value="Genomic_DNA"/>
</dbReference>
<dbReference type="Proteomes" id="UP001152747">
    <property type="component" value="Unassembled WGS sequence"/>
</dbReference>
<reference evidence="2" key="1">
    <citation type="submission" date="2022-11" db="EMBL/GenBank/DDBJ databases">
        <authorList>
            <person name="Kikuchi T."/>
        </authorList>
    </citation>
    <scope>NUCLEOTIDE SEQUENCE</scope>
    <source>
        <strain evidence="2">PS1010</strain>
    </source>
</reference>
<proteinExistence type="predicted"/>
<evidence type="ECO:0000313" key="2">
    <source>
        <dbReference type="EMBL" id="CAI5452237.1"/>
    </source>
</evidence>
<evidence type="ECO:0000256" key="1">
    <source>
        <dbReference type="SAM" id="MobiDB-lite"/>
    </source>
</evidence>
<accession>A0A9P1IVZ2</accession>
<protein>
    <submittedName>
        <fullName evidence="2">Uncharacterized protein</fullName>
    </submittedName>
</protein>